<evidence type="ECO:0000313" key="1">
    <source>
        <dbReference type="EMBL" id="KAG1531292.1"/>
    </source>
</evidence>
<proteinExistence type="predicted"/>
<comment type="caution">
    <text evidence="1">The sequence shown here is derived from an EMBL/GenBank/DDBJ whole genome shotgun (WGS) entry which is preliminary data.</text>
</comment>
<sequence>MAANGRRVSTACPTSAVTAVSPPACGAVTTMRRLASLWVRSTATPARSRSSCASWFCWRRLRSASVAFRLDRSMAMPIRSRSRACNWLRCSSSSARFWSDSSGDR</sequence>
<dbReference type="EMBL" id="JAANIU010011082">
    <property type="protein sequence ID" value="KAG1531292.1"/>
    <property type="molecule type" value="Genomic_DNA"/>
</dbReference>
<dbReference type="Proteomes" id="UP000740926">
    <property type="component" value="Unassembled WGS sequence"/>
</dbReference>
<dbReference type="AlphaFoldDB" id="A0A9P6XS31"/>
<gene>
    <name evidence="1" type="ORF">G6F50_016779</name>
</gene>
<protein>
    <submittedName>
        <fullName evidence="1">Uncharacterized protein</fullName>
    </submittedName>
</protein>
<name>A0A9P6XS31_9FUNG</name>
<keyword evidence="2" id="KW-1185">Reference proteome</keyword>
<evidence type="ECO:0000313" key="2">
    <source>
        <dbReference type="Proteomes" id="UP000740926"/>
    </source>
</evidence>
<organism evidence="1 2">
    <name type="scientific">Rhizopus delemar</name>
    <dbReference type="NCBI Taxonomy" id="936053"/>
    <lineage>
        <taxon>Eukaryota</taxon>
        <taxon>Fungi</taxon>
        <taxon>Fungi incertae sedis</taxon>
        <taxon>Mucoromycota</taxon>
        <taxon>Mucoromycotina</taxon>
        <taxon>Mucoromycetes</taxon>
        <taxon>Mucorales</taxon>
        <taxon>Mucorineae</taxon>
        <taxon>Rhizopodaceae</taxon>
        <taxon>Rhizopus</taxon>
    </lineage>
</organism>
<accession>A0A9P6XS31</accession>
<reference evidence="1 2" key="1">
    <citation type="journal article" date="2020" name="Microb. Genom.">
        <title>Genetic diversity of clinical and environmental Mucorales isolates obtained from an investigation of mucormycosis cases among solid organ transplant recipients.</title>
        <authorList>
            <person name="Nguyen M.H."/>
            <person name="Kaul D."/>
            <person name="Muto C."/>
            <person name="Cheng S.J."/>
            <person name="Richter R.A."/>
            <person name="Bruno V.M."/>
            <person name="Liu G."/>
            <person name="Beyhan S."/>
            <person name="Sundermann A.J."/>
            <person name="Mounaud S."/>
            <person name="Pasculle A.W."/>
            <person name="Nierman W.C."/>
            <person name="Driscoll E."/>
            <person name="Cumbie R."/>
            <person name="Clancy C.J."/>
            <person name="Dupont C.L."/>
        </authorList>
    </citation>
    <scope>NUCLEOTIDE SEQUENCE [LARGE SCALE GENOMIC DNA]</scope>
    <source>
        <strain evidence="1 2">GL24</strain>
    </source>
</reference>